<dbReference type="InterPro" id="IPR014030">
    <property type="entry name" value="Ketoacyl_synth_N"/>
</dbReference>
<comment type="pathway">
    <text evidence="1">Antibiotic biosynthesis.</text>
</comment>
<dbReference type="InterPro" id="IPR016036">
    <property type="entry name" value="Malonyl_transacylase_ACP-bd"/>
</dbReference>
<dbReference type="GO" id="GO:0031177">
    <property type="term" value="F:phosphopantetheine binding"/>
    <property type="evidence" value="ECO:0007669"/>
    <property type="project" value="InterPro"/>
</dbReference>
<dbReference type="InterPro" id="IPR054514">
    <property type="entry name" value="RhiE-like_linker"/>
</dbReference>
<dbReference type="Pfam" id="PF02801">
    <property type="entry name" value="Ketoacyl-synt_C"/>
    <property type="match status" value="1"/>
</dbReference>
<evidence type="ECO:0000256" key="7">
    <source>
        <dbReference type="ARBA" id="ARBA00023315"/>
    </source>
</evidence>
<gene>
    <name evidence="12" type="ORF">E1292_49105</name>
</gene>
<dbReference type="SUPFAM" id="SSF51735">
    <property type="entry name" value="NAD(P)-binding Rossmann-fold domains"/>
    <property type="match status" value="2"/>
</dbReference>
<dbReference type="PROSITE" id="PS50075">
    <property type="entry name" value="CARRIER"/>
    <property type="match status" value="1"/>
</dbReference>
<dbReference type="Gene3D" id="3.30.70.3290">
    <property type="match status" value="2"/>
</dbReference>
<dbReference type="Pfam" id="PF22953">
    <property type="entry name" value="SpnB_Rossmann"/>
    <property type="match status" value="1"/>
</dbReference>
<evidence type="ECO:0000256" key="4">
    <source>
        <dbReference type="ARBA" id="ARBA00022679"/>
    </source>
</evidence>
<dbReference type="CDD" id="cd00833">
    <property type="entry name" value="PKS"/>
    <property type="match status" value="1"/>
</dbReference>
<keyword evidence="5" id="KW-0677">Repeat</keyword>
<dbReference type="PROSITE" id="PS52019">
    <property type="entry name" value="PKS_MFAS_DH"/>
    <property type="match status" value="1"/>
</dbReference>
<dbReference type="InterPro" id="IPR049552">
    <property type="entry name" value="PKS_DH_N"/>
</dbReference>
<dbReference type="PANTHER" id="PTHR43775:SF51">
    <property type="entry name" value="INACTIVE PHENOLPHTHIOCEROL SYNTHESIS POLYKETIDE SYNTHASE TYPE I PKS1-RELATED"/>
    <property type="match status" value="1"/>
</dbReference>
<feature type="active site" description="Proton acceptor; for dehydratase activity" evidence="8">
    <location>
        <position position="546"/>
    </location>
</feature>
<dbReference type="InterPro" id="IPR055123">
    <property type="entry name" value="SpnB-like_Rossmann"/>
</dbReference>
<dbReference type="Gene3D" id="1.10.1200.10">
    <property type="entry name" value="ACP-like"/>
    <property type="match status" value="1"/>
</dbReference>
<dbReference type="SUPFAM" id="SSF55048">
    <property type="entry name" value="Probable ACP-binding domain of malonyl-CoA ACP transacylase"/>
    <property type="match status" value="1"/>
</dbReference>
<dbReference type="PROSITE" id="PS00606">
    <property type="entry name" value="KS3_1"/>
    <property type="match status" value="1"/>
</dbReference>
<evidence type="ECO:0000259" key="10">
    <source>
        <dbReference type="PROSITE" id="PS52004"/>
    </source>
</evidence>
<dbReference type="InterPro" id="IPR001227">
    <property type="entry name" value="Ac_transferase_dom_sf"/>
</dbReference>
<dbReference type="InterPro" id="IPR020806">
    <property type="entry name" value="PKS_PP-bd"/>
</dbReference>
<dbReference type="InterPro" id="IPR018201">
    <property type="entry name" value="Ketoacyl_synth_AS"/>
</dbReference>
<dbReference type="SUPFAM" id="SSF52151">
    <property type="entry name" value="FabD/lysophospholipase-like"/>
    <property type="match status" value="2"/>
</dbReference>
<organism evidence="12 13">
    <name type="scientific">Nonomuraea deserti</name>
    <dbReference type="NCBI Taxonomy" id="1848322"/>
    <lineage>
        <taxon>Bacteria</taxon>
        <taxon>Bacillati</taxon>
        <taxon>Actinomycetota</taxon>
        <taxon>Actinomycetes</taxon>
        <taxon>Streptosporangiales</taxon>
        <taxon>Streptosporangiaceae</taxon>
        <taxon>Nonomuraea</taxon>
    </lineage>
</organism>
<dbReference type="Pfam" id="PF14765">
    <property type="entry name" value="PS-DH"/>
    <property type="match status" value="1"/>
</dbReference>
<dbReference type="InterPro" id="IPR050091">
    <property type="entry name" value="PKS_NRPS_Biosynth_Enz"/>
</dbReference>
<dbReference type="EMBL" id="SMKO01000325">
    <property type="protein sequence ID" value="TDC85002.1"/>
    <property type="molecule type" value="Genomic_DNA"/>
</dbReference>
<reference evidence="12 13" key="1">
    <citation type="submission" date="2019-03" db="EMBL/GenBank/DDBJ databases">
        <title>Draft genome sequences of novel Actinobacteria.</title>
        <authorList>
            <person name="Sahin N."/>
            <person name="Ay H."/>
            <person name="Saygin H."/>
        </authorList>
    </citation>
    <scope>NUCLEOTIDE SEQUENCE [LARGE SCALE GENOMIC DNA]</scope>
    <source>
        <strain evidence="12 13">KC310</strain>
    </source>
</reference>
<dbReference type="InterPro" id="IPR014043">
    <property type="entry name" value="Acyl_transferase_dom"/>
</dbReference>
<dbReference type="FunFam" id="3.40.47.10:FF:000019">
    <property type="entry name" value="Polyketide synthase type I"/>
    <property type="match status" value="1"/>
</dbReference>
<feature type="non-terminal residue" evidence="12">
    <location>
        <position position="1907"/>
    </location>
</feature>
<evidence type="ECO:0000256" key="5">
    <source>
        <dbReference type="ARBA" id="ARBA00022737"/>
    </source>
</evidence>
<dbReference type="InterPro" id="IPR057326">
    <property type="entry name" value="KR_dom"/>
</dbReference>
<keyword evidence="3" id="KW-0597">Phosphoprotein</keyword>
<dbReference type="PANTHER" id="PTHR43775">
    <property type="entry name" value="FATTY ACID SYNTHASE"/>
    <property type="match status" value="1"/>
</dbReference>
<dbReference type="GO" id="GO:0004312">
    <property type="term" value="F:fatty acid synthase activity"/>
    <property type="evidence" value="ECO:0007669"/>
    <property type="project" value="TreeGrafter"/>
</dbReference>
<dbReference type="FunFam" id="1.10.1200.10:FF:000007">
    <property type="entry name" value="Probable polyketide synthase pks17"/>
    <property type="match status" value="1"/>
</dbReference>
<dbReference type="InterPro" id="IPR049900">
    <property type="entry name" value="PKS_mFAS_DH"/>
</dbReference>
<dbReference type="Gene3D" id="3.40.50.720">
    <property type="entry name" value="NAD(P)-binding Rossmann-like Domain"/>
    <property type="match status" value="1"/>
</dbReference>
<proteinExistence type="predicted"/>
<accession>A0A4R4U9J5</accession>
<keyword evidence="4" id="KW-0808">Transferase</keyword>
<dbReference type="InterPro" id="IPR036736">
    <property type="entry name" value="ACP-like_sf"/>
</dbReference>
<dbReference type="InterPro" id="IPR016039">
    <property type="entry name" value="Thiolase-like"/>
</dbReference>
<evidence type="ECO:0000259" key="9">
    <source>
        <dbReference type="PROSITE" id="PS50075"/>
    </source>
</evidence>
<dbReference type="InterPro" id="IPR020841">
    <property type="entry name" value="PKS_Beta-ketoAc_synthase_dom"/>
</dbReference>
<dbReference type="InterPro" id="IPR009081">
    <property type="entry name" value="PP-bd_ACP"/>
</dbReference>
<keyword evidence="6" id="KW-0511">Multifunctional enzyme</keyword>
<dbReference type="Pfam" id="PF00550">
    <property type="entry name" value="PP-binding"/>
    <property type="match status" value="1"/>
</dbReference>
<dbReference type="SMART" id="SM00825">
    <property type="entry name" value="PKS_KS"/>
    <property type="match status" value="1"/>
</dbReference>
<dbReference type="Pfam" id="PF16197">
    <property type="entry name" value="KAsynt_C_assoc"/>
    <property type="match status" value="1"/>
</dbReference>
<dbReference type="InterPro" id="IPR049551">
    <property type="entry name" value="PKS_DH_C"/>
</dbReference>
<evidence type="ECO:0000256" key="8">
    <source>
        <dbReference type="PROSITE-ProRule" id="PRU01363"/>
    </source>
</evidence>
<keyword evidence="7" id="KW-0012">Acyltransferase</keyword>
<dbReference type="SUPFAM" id="SSF47336">
    <property type="entry name" value="ACP-like"/>
    <property type="match status" value="1"/>
</dbReference>
<dbReference type="SMART" id="SM00823">
    <property type="entry name" value="PKS_PP"/>
    <property type="match status" value="1"/>
</dbReference>
<evidence type="ECO:0000259" key="11">
    <source>
        <dbReference type="PROSITE" id="PS52019"/>
    </source>
</evidence>
<dbReference type="GO" id="GO:0004315">
    <property type="term" value="F:3-oxoacyl-[acyl-carrier-protein] synthase activity"/>
    <property type="evidence" value="ECO:0007669"/>
    <property type="project" value="InterPro"/>
</dbReference>
<sequence>TLHVDEPSPHVDWSAGAVELLTEARSWDELDRPRRAAVSSFGVSGTNAHVIIEQGDETEVTRGDDGALPVLPWLISAKSPEALAGQARRLASWVAEHPEPDPAGIAWTLAGGRSVLEHRAVVVGADRDELLAGLEALAEDPSAAISGSGSGGKVALLFAGQGSQRLGMGRELAEAFPVFGAELDEICRVLDPLLPHPVREVMFSDPDGVLNETGMTQPALFAFEVALYRLLASLGVRADVLVGHSIGEIAAAHVAGVFSLEDACTLVAARARLMQALPSGGAMLAVAAPEADVLPLLAGREDRVGVAAVNGPAAVVVSGDEAAIAEIEARAEVRTRRLRVSHAFHSPLMEPMLAEFAEAISGLGFHEPTIPVISNVTGRLAEPGQLTDPAYWVEHVRGAVRFADGVAAARTTGAKVWIEVGPDATLTALAQQSAEDGVFVPSTRKDRAEPLAFVQALGRLHVRGVAVDWEAFFAPARPSHVDLPTYAFQHQRYWISARAGAGDMAGAGLAAFDHPLLSAVTEVAGGESVILSGRLSVATQPWLADHAVNGTILLPGTAFLELALQAGQEVGSPLVKELTLQAPLLLPAGGGRQVQVVVGAADASGARSIAIHSRADGDTAGTWTRHADGALSAAAPAPTDGLEQWPPAGADAVDVSGAYELLLGMGYEYGPVFQGLQAAWRRDQDVFAEVELPEQAHADAARSGLHPALLDAAMHAQLIAGDGQTVLPFSWAGARLHAAGASSVRVRISRLRETSIALTIADADGAPVLSVESLAVRPVSADQLTAAGNDRAESLFRVEWTPVSAPDNAELSELPELASIAEDGAVPDAVTYVVTPPEAEVLDAVHEIVADVLSAVQGWLADERFASSRLVVVTRGAVAVDDGDRVDVSAAPVWGLVRAAEAENPGRFVLVDVDGNQESWDTLAGVAASGEPEAAVRGGQIRAPRLVRAGTSAGEPVFGPEGTVLVTGGTGGLGALVARHLVSEHEVRNLLLVSRRGLDAPGAAELVAELSELGAEVDVAACDVADRDALAALIVSIPDERALRGVVHAAGVSDNGLVASLSVERLHRVLGPKADAAWHLHELTRDLDLSAFVLFSSAGGSVLAAGQANYAAANVFLDALAVHRRTSGLVATSLAYGLWETDAGMSGSLSEADFERMRRQGLPALTVDEALALFDAGSGSDAAVLVPLRVDTSALAGRGSRLPALLRGLVRGSVRQVARSTGSKLARRLAGLEGAERGRMLLLELVRKEAAKVLGHASADAVQPDRAFQELGFDSLTAVEFRNQLTAAIGVSLPATLIFDYPTAEAIADHLANQMAGGQAAQSTVTATKTVDEPIAIVGMACRYPGGVLSPEDLWELVAQARDGVGEFPADRGWDLDKLYDPDPDSRGTSYARHGGFLYDAAQFDPGFFEISPREALAMDPQQRLLLETSWEAIERAGISPTRLRGSRTGVFAGVMYHDYAPQLSAVPGELEGLIGTGSSGSIASGRVSYSLGLEGPAVTVDTACSSSLVALHLAVQALRSGECDLALAGGVTVMATPSTFIEFSRQRGLSADGRCKAFSADADGTGWGEGVGMLLVERLSDAERNGHHVLAVVRGSAINQDGASNGLTAPNGPSQQRVIRQALANAGLSVADVDAVEAHGTGTKLGDPIEAQAILATYGQDRDQPLWLGSLKSNIGHTQAAAGVGGVIKMVMALRNGMLPQTLHVGEPSPHVDWSAGAVELLTEARPWDQADRPRRAAVSSFGISGTNAHVIIEQGPVVEPEPEPVERVPVVPWLVSAKSREALGAQAGRLASWITARPEVDLADVAWSLAAGRAVLEQRAVVVGADRDELVAGLRALADDPSVAISGSGSGGKLALLFAGQGSQRVGMGSVLVEHFPVFAEALEEICAGFEPLLPRPLRGVMFSD</sequence>
<dbReference type="InterPro" id="IPR042104">
    <property type="entry name" value="PKS_dehydratase_sf"/>
</dbReference>
<dbReference type="SUPFAM" id="SSF53901">
    <property type="entry name" value="Thiolase-like"/>
    <property type="match status" value="2"/>
</dbReference>
<dbReference type="Gene3D" id="3.40.47.10">
    <property type="match status" value="2"/>
</dbReference>
<dbReference type="FunFam" id="3.40.366.10:FF:000002">
    <property type="entry name" value="Probable polyketide synthase 2"/>
    <property type="match status" value="1"/>
</dbReference>
<dbReference type="CDD" id="cd08956">
    <property type="entry name" value="KR_3_FAS_SDR_x"/>
    <property type="match status" value="1"/>
</dbReference>
<dbReference type="Pfam" id="PF08659">
    <property type="entry name" value="KR"/>
    <property type="match status" value="1"/>
</dbReference>
<keyword evidence="13" id="KW-1185">Reference proteome</keyword>
<dbReference type="SMART" id="SM01294">
    <property type="entry name" value="PKS_PP_betabranch"/>
    <property type="match status" value="1"/>
</dbReference>
<feature type="active site" description="Proton donor; for dehydratase activity" evidence="8">
    <location>
        <position position="711"/>
    </location>
</feature>
<dbReference type="Pfam" id="PF00698">
    <property type="entry name" value="Acyl_transf_1"/>
    <property type="match status" value="1"/>
</dbReference>
<dbReference type="InterPro" id="IPR016035">
    <property type="entry name" value="Acyl_Trfase/lysoPLipase"/>
</dbReference>
<dbReference type="Pfam" id="PF00109">
    <property type="entry name" value="ketoacyl-synt"/>
    <property type="match status" value="1"/>
</dbReference>
<dbReference type="SMART" id="SM00822">
    <property type="entry name" value="PKS_KR"/>
    <property type="match status" value="1"/>
</dbReference>
<dbReference type="InterPro" id="IPR014031">
    <property type="entry name" value="Ketoacyl_synth_C"/>
</dbReference>
<dbReference type="SMART" id="SM00826">
    <property type="entry name" value="PKS_DH"/>
    <property type="match status" value="1"/>
</dbReference>
<evidence type="ECO:0000256" key="6">
    <source>
        <dbReference type="ARBA" id="ARBA00023268"/>
    </source>
</evidence>
<dbReference type="Pfam" id="PF21089">
    <property type="entry name" value="PKS_DH_N"/>
    <property type="match status" value="1"/>
</dbReference>
<protein>
    <submittedName>
        <fullName evidence="12">SDR family NAD(P)-dependent oxidoreductase</fullName>
    </submittedName>
</protein>
<feature type="region of interest" description="N-terminal hotdog fold" evidence="8">
    <location>
        <begin position="514"/>
        <end position="638"/>
    </location>
</feature>
<feature type="domain" description="Ketosynthase family 3 (KS3)" evidence="10">
    <location>
        <begin position="1332"/>
        <end position="1756"/>
    </location>
</feature>
<dbReference type="InterPro" id="IPR013968">
    <property type="entry name" value="PKS_KR"/>
</dbReference>
<feature type="non-terminal residue" evidence="12">
    <location>
        <position position="1"/>
    </location>
</feature>
<dbReference type="InterPro" id="IPR036291">
    <property type="entry name" value="NAD(P)-bd_dom_sf"/>
</dbReference>
<dbReference type="Gene3D" id="3.10.129.110">
    <property type="entry name" value="Polyketide synthase dehydratase"/>
    <property type="match status" value="1"/>
</dbReference>
<evidence type="ECO:0000256" key="2">
    <source>
        <dbReference type="ARBA" id="ARBA00022450"/>
    </source>
</evidence>
<dbReference type="InterPro" id="IPR032821">
    <property type="entry name" value="PKS_assoc"/>
</dbReference>
<dbReference type="Pfam" id="PF22336">
    <property type="entry name" value="RhiE-like_linker"/>
    <property type="match status" value="1"/>
</dbReference>
<evidence type="ECO:0000313" key="13">
    <source>
        <dbReference type="Proteomes" id="UP000295258"/>
    </source>
</evidence>
<name>A0A4R4U9J5_9ACTN</name>
<dbReference type="InterPro" id="IPR020807">
    <property type="entry name" value="PKS_DH"/>
</dbReference>
<dbReference type="Proteomes" id="UP000295258">
    <property type="component" value="Unassembled WGS sequence"/>
</dbReference>
<evidence type="ECO:0000256" key="3">
    <source>
        <dbReference type="ARBA" id="ARBA00022553"/>
    </source>
</evidence>
<feature type="region of interest" description="C-terminal hotdog fold" evidence="8">
    <location>
        <begin position="650"/>
        <end position="785"/>
    </location>
</feature>
<feature type="domain" description="PKS/mFAS DH" evidence="11">
    <location>
        <begin position="514"/>
        <end position="785"/>
    </location>
</feature>
<dbReference type="GO" id="GO:0006633">
    <property type="term" value="P:fatty acid biosynthetic process"/>
    <property type="evidence" value="ECO:0007669"/>
    <property type="project" value="InterPro"/>
</dbReference>
<keyword evidence="2" id="KW-0596">Phosphopantetheine</keyword>
<feature type="domain" description="Carrier" evidence="9">
    <location>
        <begin position="1240"/>
        <end position="1315"/>
    </location>
</feature>
<dbReference type="SMART" id="SM00827">
    <property type="entry name" value="PKS_AT"/>
    <property type="match status" value="1"/>
</dbReference>
<evidence type="ECO:0000256" key="1">
    <source>
        <dbReference type="ARBA" id="ARBA00004792"/>
    </source>
</evidence>
<dbReference type="PROSITE" id="PS52004">
    <property type="entry name" value="KS3_2"/>
    <property type="match status" value="1"/>
</dbReference>
<dbReference type="Gene3D" id="3.40.366.10">
    <property type="entry name" value="Malonyl-Coenzyme A Acyl Carrier Protein, domain 2"/>
    <property type="match status" value="2"/>
</dbReference>
<comment type="caution">
    <text evidence="12">The sequence shown here is derived from an EMBL/GenBank/DDBJ whole genome shotgun (WGS) entry which is preliminary data.</text>
</comment>
<evidence type="ECO:0000313" key="12">
    <source>
        <dbReference type="EMBL" id="TDC85002.1"/>
    </source>
</evidence>